<evidence type="ECO:0000256" key="2">
    <source>
        <dbReference type="ARBA" id="ARBA00006228"/>
    </source>
</evidence>
<evidence type="ECO:0000256" key="5">
    <source>
        <dbReference type="ARBA" id="ARBA00022989"/>
    </source>
</evidence>
<accession>A0ABS4ZHX7</accession>
<keyword evidence="3" id="KW-1003">Cell membrane</keyword>
<sequence>MRTRFWVRRSWAQLPFFLWLVLLWMLLWGQLTWLAFVTGIAVATYVTTAFRLPTAELSGRFNPFWLLVFVVHFLAELIVGALQVAWQTISPRPTATSIVRAPLRIDDDLTMTHTSVAMSLVPGTAVIEADRENRVLYLHALGVTTPAGADRVRSEVLAWEMRIVRALGSRDAYTTVRAKAPTYEKRRAAQWGVDV</sequence>
<keyword evidence="9" id="KW-1185">Reference proteome</keyword>
<evidence type="ECO:0000256" key="6">
    <source>
        <dbReference type="ARBA" id="ARBA00023136"/>
    </source>
</evidence>
<evidence type="ECO:0000256" key="7">
    <source>
        <dbReference type="SAM" id="Phobius"/>
    </source>
</evidence>
<keyword evidence="4 7" id="KW-0812">Transmembrane</keyword>
<proteinExistence type="inferred from homology"/>
<name>A0ABS4ZHX7_9MICO</name>
<evidence type="ECO:0000313" key="8">
    <source>
        <dbReference type="EMBL" id="MBP2436886.1"/>
    </source>
</evidence>
<protein>
    <submittedName>
        <fullName evidence="8">Multicomponent Na+:H+ antiporter subunit E</fullName>
    </submittedName>
</protein>
<keyword evidence="6 7" id="KW-0472">Membrane</keyword>
<dbReference type="Proteomes" id="UP001519362">
    <property type="component" value="Unassembled WGS sequence"/>
</dbReference>
<keyword evidence="5 7" id="KW-1133">Transmembrane helix</keyword>
<comment type="caution">
    <text evidence="8">The sequence shown here is derived from an EMBL/GenBank/DDBJ whole genome shotgun (WGS) entry which is preliminary data.</text>
</comment>
<comment type="subcellular location">
    <subcellularLocation>
        <location evidence="1">Cell membrane</location>
        <topology evidence="1">Multi-pass membrane protein</topology>
    </subcellularLocation>
</comment>
<dbReference type="RefSeq" id="WP_165135291.1">
    <property type="nucleotide sequence ID" value="NZ_CP049253.1"/>
</dbReference>
<organism evidence="8 9">
    <name type="scientific">Microbacterium amylolyticum</name>
    <dbReference type="NCBI Taxonomy" id="936337"/>
    <lineage>
        <taxon>Bacteria</taxon>
        <taxon>Bacillati</taxon>
        <taxon>Actinomycetota</taxon>
        <taxon>Actinomycetes</taxon>
        <taxon>Micrococcales</taxon>
        <taxon>Microbacteriaceae</taxon>
        <taxon>Microbacterium</taxon>
    </lineage>
</organism>
<dbReference type="NCBIfam" id="NF006521">
    <property type="entry name" value="PRK08965.1-5"/>
    <property type="match status" value="1"/>
</dbReference>
<evidence type="ECO:0000256" key="3">
    <source>
        <dbReference type="ARBA" id="ARBA00022475"/>
    </source>
</evidence>
<dbReference type="PANTHER" id="PTHR34584">
    <property type="entry name" value="NA(+)/H(+) ANTIPORTER SUBUNIT E1"/>
    <property type="match status" value="1"/>
</dbReference>
<gene>
    <name evidence="8" type="ORF">JOF34_001472</name>
</gene>
<comment type="similarity">
    <text evidence="2">Belongs to the CPA3 antiporters (TC 2.A.63) subunit E family.</text>
</comment>
<feature type="transmembrane region" description="Helical" evidence="7">
    <location>
        <begin position="64"/>
        <end position="86"/>
    </location>
</feature>
<reference evidence="8 9" key="1">
    <citation type="submission" date="2021-03" db="EMBL/GenBank/DDBJ databases">
        <title>Sequencing the genomes of 1000 actinobacteria strains.</title>
        <authorList>
            <person name="Klenk H.-P."/>
        </authorList>
    </citation>
    <scope>NUCLEOTIDE SEQUENCE [LARGE SCALE GENOMIC DNA]</scope>
    <source>
        <strain evidence="8 9">DSM 24221</strain>
    </source>
</reference>
<dbReference type="PANTHER" id="PTHR34584:SF1">
    <property type="entry name" value="NA(+)_H(+) ANTIPORTER SUBUNIT E1"/>
    <property type="match status" value="1"/>
</dbReference>
<evidence type="ECO:0000256" key="1">
    <source>
        <dbReference type="ARBA" id="ARBA00004651"/>
    </source>
</evidence>
<dbReference type="InterPro" id="IPR002758">
    <property type="entry name" value="Cation_antiport_E"/>
</dbReference>
<evidence type="ECO:0000256" key="4">
    <source>
        <dbReference type="ARBA" id="ARBA00022692"/>
    </source>
</evidence>
<dbReference type="Pfam" id="PF01899">
    <property type="entry name" value="MNHE"/>
    <property type="match status" value="1"/>
</dbReference>
<dbReference type="EMBL" id="JAGIOL010000001">
    <property type="protein sequence ID" value="MBP2436886.1"/>
    <property type="molecule type" value="Genomic_DNA"/>
</dbReference>
<evidence type="ECO:0000313" key="9">
    <source>
        <dbReference type="Proteomes" id="UP001519362"/>
    </source>
</evidence>